<dbReference type="Proteomes" id="UP000279259">
    <property type="component" value="Unassembled WGS sequence"/>
</dbReference>
<accession>A0A427YX84</accession>
<organism evidence="2 3">
    <name type="scientific">Saitozyma podzolica</name>
    <dbReference type="NCBI Taxonomy" id="1890683"/>
    <lineage>
        <taxon>Eukaryota</taxon>
        <taxon>Fungi</taxon>
        <taxon>Dikarya</taxon>
        <taxon>Basidiomycota</taxon>
        <taxon>Agaricomycotina</taxon>
        <taxon>Tremellomycetes</taxon>
        <taxon>Tremellales</taxon>
        <taxon>Trimorphomycetaceae</taxon>
        <taxon>Saitozyma</taxon>
    </lineage>
</organism>
<reference evidence="2 3" key="1">
    <citation type="submission" date="2018-11" db="EMBL/GenBank/DDBJ databases">
        <title>Genome sequence of Saitozyma podzolica DSM 27192.</title>
        <authorList>
            <person name="Aliyu H."/>
            <person name="Gorte O."/>
            <person name="Ochsenreither K."/>
        </authorList>
    </citation>
    <scope>NUCLEOTIDE SEQUENCE [LARGE SCALE GENOMIC DNA]</scope>
    <source>
        <strain evidence="2 3">DSM 27192</strain>
    </source>
</reference>
<feature type="compositionally biased region" description="Acidic residues" evidence="1">
    <location>
        <begin position="429"/>
        <end position="443"/>
    </location>
</feature>
<evidence type="ECO:0000313" key="3">
    <source>
        <dbReference type="Proteomes" id="UP000279259"/>
    </source>
</evidence>
<feature type="region of interest" description="Disordered" evidence="1">
    <location>
        <begin position="194"/>
        <end position="213"/>
    </location>
</feature>
<keyword evidence="3" id="KW-1185">Reference proteome</keyword>
<dbReference type="AlphaFoldDB" id="A0A427YX84"/>
<evidence type="ECO:0000256" key="1">
    <source>
        <dbReference type="SAM" id="MobiDB-lite"/>
    </source>
</evidence>
<gene>
    <name evidence="2" type="ORF">EHS25_000785</name>
</gene>
<evidence type="ECO:0000313" key="2">
    <source>
        <dbReference type="EMBL" id="RSH95693.1"/>
    </source>
</evidence>
<proteinExistence type="predicted"/>
<sequence length="467" mass="51215">MSEASTTQSTYVPGEGPLGETMSVIKTLVDTSEMEATLGIRYSHLTDLDPEGYKAENVTDKQATDIADQLLTKLALKQVSRKIGMDVNDKKGDGYYNVSVRLPQSLVESSGLSLEDLADEGACEIGKLRALGMLCGSRDGLTVLQVQERLTETFVDMLISRLRDEDTRNEWRSAYLSVPRQQLLDDFSKIEGGNRKRHLERTAQGKKPSGGSRILPTFKGLSRRWLGTHHGGKTVDSVNFEPLDVTKENMTIWTGEIEEGMSGLKRAVSALPDVNSLESIQQRKNPYLMSLDKLEKSVSGLIDGAAAEDLETLDLAPAMVANVTPDKTTLSGTLERALDKVLDPVTKQGHSFMIGRGHRGDFRKAALDSVTVATFADDGTATIDNFIDNLRKLMPKVASSGRAPDEKATMKVDDEKTDDLLSVFMEECGSDDETVVDENDDGETSTLHGDMKRMSLEDSERSEKSEP</sequence>
<comment type="caution">
    <text evidence="2">The sequence shown here is derived from an EMBL/GenBank/DDBJ whole genome shotgun (WGS) entry which is preliminary data.</text>
</comment>
<protein>
    <submittedName>
        <fullName evidence="2">Uncharacterized protein</fullName>
    </submittedName>
</protein>
<feature type="region of interest" description="Disordered" evidence="1">
    <location>
        <begin position="429"/>
        <end position="467"/>
    </location>
</feature>
<dbReference type="EMBL" id="RSCD01000001">
    <property type="protein sequence ID" value="RSH95693.1"/>
    <property type="molecule type" value="Genomic_DNA"/>
</dbReference>
<name>A0A427YX84_9TREE</name>
<feature type="compositionally biased region" description="Basic and acidic residues" evidence="1">
    <location>
        <begin position="449"/>
        <end position="467"/>
    </location>
</feature>